<feature type="compositionally biased region" description="Basic and acidic residues" evidence="1">
    <location>
        <begin position="89"/>
        <end position="98"/>
    </location>
</feature>
<evidence type="ECO:0000313" key="4">
    <source>
        <dbReference type="Proteomes" id="UP000729402"/>
    </source>
</evidence>
<accession>A0A8J5SFW6</accession>
<dbReference type="AlphaFoldDB" id="A0A8J5SFW6"/>
<dbReference type="PANTHER" id="PTHR34568">
    <property type="entry name" value="RRM DOMAIN-CONTAINING PROTEIN"/>
    <property type="match status" value="1"/>
</dbReference>
<feature type="domain" description="AT3G52170-like helix-turn-helix" evidence="2">
    <location>
        <begin position="2"/>
        <end position="24"/>
    </location>
</feature>
<feature type="compositionally biased region" description="Polar residues" evidence="1">
    <location>
        <begin position="56"/>
        <end position="67"/>
    </location>
</feature>
<reference evidence="3" key="1">
    <citation type="journal article" date="2021" name="bioRxiv">
        <title>Whole Genome Assembly and Annotation of Northern Wild Rice, Zizania palustris L., Supports a Whole Genome Duplication in the Zizania Genus.</title>
        <authorList>
            <person name="Haas M."/>
            <person name="Kono T."/>
            <person name="Macchietto M."/>
            <person name="Millas R."/>
            <person name="McGilp L."/>
            <person name="Shao M."/>
            <person name="Duquette J."/>
            <person name="Hirsch C.N."/>
            <person name="Kimball J."/>
        </authorList>
    </citation>
    <scope>NUCLEOTIDE SEQUENCE</scope>
    <source>
        <tissue evidence="3">Fresh leaf tissue</tissue>
    </source>
</reference>
<dbReference type="Proteomes" id="UP000729402">
    <property type="component" value="Unassembled WGS sequence"/>
</dbReference>
<dbReference type="EMBL" id="JAAALK010000283">
    <property type="protein sequence ID" value="KAG8071578.1"/>
    <property type="molecule type" value="Genomic_DNA"/>
</dbReference>
<keyword evidence="4" id="KW-1185">Reference proteome</keyword>
<evidence type="ECO:0000259" key="2">
    <source>
        <dbReference type="Pfam" id="PF25896"/>
    </source>
</evidence>
<feature type="compositionally biased region" description="Basic and acidic residues" evidence="1">
    <location>
        <begin position="191"/>
        <end position="210"/>
    </location>
</feature>
<protein>
    <recommendedName>
        <fullName evidence="2">AT3G52170-like helix-turn-helix domain-containing protein</fullName>
    </recommendedName>
</protein>
<proteinExistence type="predicted"/>
<sequence>MTTVRQHVGGTHYTVREIIQELEYNQRKLSLDKSKAAQLHEKAKFSEHSKPGDDNGNASFNSESSIGEQDIDDMLITRNVAPTSTEIIDKTETLRLQESKMTSSSSHYNGETGGTKQDLHSADNLLSANDSTICQTESDGIKTEDYISLGLETKSDPCDQGQGESKADKFELNNTESSKNASEPPVSDQIEGDKMAKANVLDREESPEPELKISLLGSLKSFAYGIKNFLKNL</sequence>
<gene>
    <name evidence="3" type="ORF">GUJ93_ZPchr0006g40699</name>
</gene>
<name>A0A8J5SFW6_ZIZPA</name>
<feature type="region of interest" description="Disordered" evidence="1">
    <location>
        <begin position="153"/>
        <end position="210"/>
    </location>
</feature>
<dbReference type="OrthoDB" id="1930826at2759"/>
<dbReference type="InterPro" id="IPR058941">
    <property type="entry name" value="HTH_AT3G52170-like"/>
</dbReference>
<dbReference type="InterPro" id="IPR058942">
    <property type="entry name" value="AT3G52170-like"/>
</dbReference>
<feature type="region of interest" description="Disordered" evidence="1">
    <location>
        <begin position="89"/>
        <end position="119"/>
    </location>
</feature>
<comment type="caution">
    <text evidence="3">The sequence shown here is derived from an EMBL/GenBank/DDBJ whole genome shotgun (WGS) entry which is preliminary data.</text>
</comment>
<organism evidence="3 4">
    <name type="scientific">Zizania palustris</name>
    <name type="common">Northern wild rice</name>
    <dbReference type="NCBI Taxonomy" id="103762"/>
    <lineage>
        <taxon>Eukaryota</taxon>
        <taxon>Viridiplantae</taxon>
        <taxon>Streptophyta</taxon>
        <taxon>Embryophyta</taxon>
        <taxon>Tracheophyta</taxon>
        <taxon>Spermatophyta</taxon>
        <taxon>Magnoliopsida</taxon>
        <taxon>Liliopsida</taxon>
        <taxon>Poales</taxon>
        <taxon>Poaceae</taxon>
        <taxon>BOP clade</taxon>
        <taxon>Oryzoideae</taxon>
        <taxon>Oryzeae</taxon>
        <taxon>Zizaniinae</taxon>
        <taxon>Zizania</taxon>
    </lineage>
</organism>
<reference evidence="3" key="2">
    <citation type="submission" date="2021-02" db="EMBL/GenBank/DDBJ databases">
        <authorList>
            <person name="Kimball J.A."/>
            <person name="Haas M.W."/>
            <person name="Macchietto M."/>
            <person name="Kono T."/>
            <person name="Duquette J."/>
            <person name="Shao M."/>
        </authorList>
    </citation>
    <scope>NUCLEOTIDE SEQUENCE</scope>
    <source>
        <tissue evidence="3">Fresh leaf tissue</tissue>
    </source>
</reference>
<feature type="compositionally biased region" description="Polar residues" evidence="1">
    <location>
        <begin position="172"/>
        <end position="181"/>
    </location>
</feature>
<dbReference type="Pfam" id="PF25896">
    <property type="entry name" value="HTH_AT3G52170"/>
    <property type="match status" value="1"/>
</dbReference>
<feature type="region of interest" description="Disordered" evidence="1">
    <location>
        <begin position="40"/>
        <end position="72"/>
    </location>
</feature>
<feature type="compositionally biased region" description="Polar residues" evidence="1">
    <location>
        <begin position="99"/>
        <end position="109"/>
    </location>
</feature>
<evidence type="ECO:0000313" key="3">
    <source>
        <dbReference type="EMBL" id="KAG8071578.1"/>
    </source>
</evidence>
<dbReference type="PANTHER" id="PTHR34568:SF4">
    <property type="entry name" value="OS02G0638000 PROTEIN"/>
    <property type="match status" value="1"/>
</dbReference>
<feature type="compositionally biased region" description="Basic and acidic residues" evidence="1">
    <location>
        <begin position="40"/>
        <end position="53"/>
    </location>
</feature>
<evidence type="ECO:0000256" key="1">
    <source>
        <dbReference type="SAM" id="MobiDB-lite"/>
    </source>
</evidence>